<name>A0ACB1A805_MELEN</name>
<sequence length="63" mass="7569">MSKMIRRYLISKKVLIRMASFFLQICRPIKLKTRREDQADFWGQKFECGSTSSFERAHLIFHS</sequence>
<proteinExistence type="predicted"/>
<organism evidence="1 2">
    <name type="scientific">Meloidogyne enterolobii</name>
    <name type="common">Root-knot nematode worm</name>
    <name type="synonym">Meloidogyne mayaguensis</name>
    <dbReference type="NCBI Taxonomy" id="390850"/>
    <lineage>
        <taxon>Eukaryota</taxon>
        <taxon>Metazoa</taxon>
        <taxon>Ecdysozoa</taxon>
        <taxon>Nematoda</taxon>
        <taxon>Chromadorea</taxon>
        <taxon>Rhabditida</taxon>
        <taxon>Tylenchina</taxon>
        <taxon>Tylenchomorpha</taxon>
        <taxon>Tylenchoidea</taxon>
        <taxon>Meloidogynidae</taxon>
        <taxon>Meloidogyninae</taxon>
        <taxon>Meloidogyne</taxon>
    </lineage>
</organism>
<dbReference type="Proteomes" id="UP001497535">
    <property type="component" value="Unassembled WGS sequence"/>
</dbReference>
<keyword evidence="2" id="KW-1185">Reference proteome</keyword>
<gene>
    <name evidence="1" type="ORF">MENTE1834_LOCUS34849</name>
</gene>
<comment type="caution">
    <text evidence="1">The sequence shown here is derived from an EMBL/GenBank/DDBJ whole genome shotgun (WGS) entry which is preliminary data.</text>
</comment>
<accession>A0ACB1A805</accession>
<dbReference type="EMBL" id="CAVMJV010000064">
    <property type="protein sequence ID" value="CAK5087298.1"/>
    <property type="molecule type" value="Genomic_DNA"/>
</dbReference>
<protein>
    <submittedName>
        <fullName evidence="1">Uncharacterized protein</fullName>
    </submittedName>
</protein>
<reference evidence="1" key="1">
    <citation type="submission" date="2023-11" db="EMBL/GenBank/DDBJ databases">
        <authorList>
            <person name="Poullet M."/>
        </authorList>
    </citation>
    <scope>NUCLEOTIDE SEQUENCE</scope>
    <source>
        <strain evidence="1">E1834</strain>
    </source>
</reference>
<evidence type="ECO:0000313" key="2">
    <source>
        <dbReference type="Proteomes" id="UP001497535"/>
    </source>
</evidence>
<evidence type="ECO:0000313" key="1">
    <source>
        <dbReference type="EMBL" id="CAK5087298.1"/>
    </source>
</evidence>